<evidence type="ECO:0000256" key="1">
    <source>
        <dbReference type="SAM" id="Phobius"/>
    </source>
</evidence>
<keyword evidence="3" id="KW-1185">Reference proteome</keyword>
<accession>A0ABY4EM22</accession>
<evidence type="ECO:0000313" key="2">
    <source>
        <dbReference type="EMBL" id="UOQ44913.1"/>
    </source>
</evidence>
<dbReference type="InterPro" id="IPR021354">
    <property type="entry name" value="DUF2975"/>
</dbReference>
<dbReference type="EMBL" id="CP095073">
    <property type="protein sequence ID" value="UOQ44913.1"/>
    <property type="molecule type" value="Genomic_DNA"/>
</dbReference>
<keyword evidence="1" id="KW-0472">Membrane</keyword>
<feature type="transmembrane region" description="Helical" evidence="1">
    <location>
        <begin position="96"/>
        <end position="115"/>
    </location>
</feature>
<feature type="transmembrane region" description="Helical" evidence="1">
    <location>
        <begin position="44"/>
        <end position="67"/>
    </location>
</feature>
<protein>
    <submittedName>
        <fullName evidence="2">DUF2975 domain-containing protein</fullName>
    </submittedName>
</protein>
<feature type="transmembrane region" description="Helical" evidence="1">
    <location>
        <begin position="121"/>
        <end position="144"/>
    </location>
</feature>
<gene>
    <name evidence="2" type="ORF">MUN89_02880</name>
</gene>
<proteinExistence type="predicted"/>
<dbReference type="RefSeq" id="WP_244711241.1">
    <property type="nucleotide sequence ID" value="NZ_CP095073.1"/>
</dbReference>
<organism evidence="2 3">
    <name type="scientific">Halobacillus salinarum</name>
    <dbReference type="NCBI Taxonomy" id="2932257"/>
    <lineage>
        <taxon>Bacteria</taxon>
        <taxon>Bacillati</taxon>
        <taxon>Bacillota</taxon>
        <taxon>Bacilli</taxon>
        <taxon>Bacillales</taxon>
        <taxon>Bacillaceae</taxon>
        <taxon>Halobacillus</taxon>
    </lineage>
</organism>
<sequence>MKRSSTLFLRAAVIMIGIPVVGLCLFLPQIANEAIEEAKKGAEVAYVVIGILIFLYSSAIPFFFALYQAMKLLSHIDKNKSFAQTSVLALKKIRNCAIIISVLYVLALPLIYIAAEWDDAPGLIVIGLVIIGASLVISVFAAVLQRLLQEAIHIKSENDLTV</sequence>
<keyword evidence="1" id="KW-0812">Transmembrane</keyword>
<name>A0ABY4EM22_9BACI</name>
<dbReference type="Proteomes" id="UP000831787">
    <property type="component" value="Chromosome"/>
</dbReference>
<keyword evidence="1" id="KW-1133">Transmembrane helix</keyword>
<feature type="transmembrane region" description="Helical" evidence="1">
    <location>
        <begin position="7"/>
        <end position="32"/>
    </location>
</feature>
<reference evidence="2 3" key="1">
    <citation type="submission" date="2022-04" db="EMBL/GenBank/DDBJ databases">
        <title>Halobacillus sp. isolated from saltern.</title>
        <authorList>
            <person name="Won M."/>
            <person name="Lee C.-M."/>
            <person name="Woen H.-Y."/>
            <person name="Kwon S.-W."/>
        </authorList>
    </citation>
    <scope>NUCLEOTIDE SEQUENCE [LARGE SCALE GENOMIC DNA]</scope>
    <source>
        <strain evidence="2 3">SSBR10-3</strain>
    </source>
</reference>
<evidence type="ECO:0000313" key="3">
    <source>
        <dbReference type="Proteomes" id="UP000831787"/>
    </source>
</evidence>
<dbReference type="Pfam" id="PF11188">
    <property type="entry name" value="DUF2975"/>
    <property type="match status" value="1"/>
</dbReference>